<protein>
    <submittedName>
        <fullName evidence="1">Uncharacterized protein</fullName>
    </submittedName>
</protein>
<dbReference type="Proteomes" id="UP000007819">
    <property type="component" value="Chromosome X"/>
</dbReference>
<dbReference type="AlphaFoldDB" id="A0A8R2A806"/>
<organism evidence="1 2">
    <name type="scientific">Acyrthosiphon pisum</name>
    <name type="common">Pea aphid</name>
    <dbReference type="NCBI Taxonomy" id="7029"/>
    <lineage>
        <taxon>Eukaryota</taxon>
        <taxon>Metazoa</taxon>
        <taxon>Ecdysozoa</taxon>
        <taxon>Arthropoda</taxon>
        <taxon>Hexapoda</taxon>
        <taxon>Insecta</taxon>
        <taxon>Pterygota</taxon>
        <taxon>Neoptera</taxon>
        <taxon>Paraneoptera</taxon>
        <taxon>Hemiptera</taxon>
        <taxon>Sternorrhyncha</taxon>
        <taxon>Aphidomorpha</taxon>
        <taxon>Aphidoidea</taxon>
        <taxon>Aphididae</taxon>
        <taxon>Macrosiphini</taxon>
        <taxon>Acyrthosiphon</taxon>
    </lineage>
</organism>
<dbReference type="GeneID" id="100159086"/>
<reference evidence="2" key="1">
    <citation type="submission" date="2010-06" db="EMBL/GenBank/DDBJ databases">
        <authorList>
            <person name="Jiang H."/>
            <person name="Abraham K."/>
            <person name="Ali S."/>
            <person name="Alsbrooks S.L."/>
            <person name="Anim B.N."/>
            <person name="Anosike U.S."/>
            <person name="Attaway T."/>
            <person name="Bandaranaike D.P."/>
            <person name="Battles P.K."/>
            <person name="Bell S.N."/>
            <person name="Bell A.V."/>
            <person name="Beltran B."/>
            <person name="Bickham C."/>
            <person name="Bustamante Y."/>
            <person name="Caleb T."/>
            <person name="Canada A."/>
            <person name="Cardenas V."/>
            <person name="Carter K."/>
            <person name="Chacko J."/>
            <person name="Chandrabose M.N."/>
            <person name="Chavez D."/>
            <person name="Chavez A."/>
            <person name="Chen L."/>
            <person name="Chu H.-S."/>
            <person name="Claassen K.J."/>
            <person name="Cockrell R."/>
            <person name="Collins M."/>
            <person name="Cooper J.A."/>
            <person name="Cree A."/>
            <person name="Curry S.M."/>
            <person name="Da Y."/>
            <person name="Dao M.D."/>
            <person name="Das B."/>
            <person name="Davila M.-L."/>
            <person name="Davy-Carroll L."/>
            <person name="Denson S."/>
            <person name="Dinh H."/>
            <person name="Ebong V.E."/>
            <person name="Edwards J.R."/>
            <person name="Egan A."/>
            <person name="El-Daye J."/>
            <person name="Escobedo L."/>
            <person name="Fernandez S."/>
            <person name="Fernando P.R."/>
            <person name="Flagg N."/>
            <person name="Forbes L.D."/>
            <person name="Fowler R.G."/>
            <person name="Fu Q."/>
            <person name="Gabisi R.A."/>
            <person name="Ganer J."/>
            <person name="Garbino Pronczuk A."/>
            <person name="Garcia R.M."/>
            <person name="Garner T."/>
            <person name="Garrett T.E."/>
            <person name="Gonzalez D.A."/>
            <person name="Hamid H."/>
            <person name="Hawkins E.S."/>
            <person name="Hirani K."/>
            <person name="Hogues M.E."/>
            <person name="Hollins B."/>
            <person name="Hsiao C.-H."/>
            <person name="Jabil R."/>
            <person name="James M.L."/>
            <person name="Jhangiani S.N."/>
            <person name="Johnson B."/>
            <person name="Johnson Q."/>
            <person name="Joshi V."/>
            <person name="Kalu J.B."/>
            <person name="Kam C."/>
            <person name="Kashfia A."/>
            <person name="Keebler J."/>
            <person name="Kisamo H."/>
            <person name="Kovar C.L."/>
            <person name="Lago L.A."/>
            <person name="Lai C.-Y."/>
            <person name="Laidlaw J."/>
            <person name="Lara F."/>
            <person name="Le T.-K."/>
            <person name="Lee S.L."/>
            <person name="Legall F.H."/>
            <person name="Lemon S.J."/>
            <person name="Lewis L.R."/>
            <person name="Li B."/>
            <person name="Liu Y."/>
            <person name="Liu Y.-S."/>
            <person name="Lopez J."/>
            <person name="Lozado R.J."/>
            <person name="Lu J."/>
            <person name="Madu R.C."/>
            <person name="Maheshwari M."/>
            <person name="Maheshwari R."/>
            <person name="Malloy K."/>
            <person name="Martinez E."/>
            <person name="Mathew T."/>
            <person name="Mercado I.C."/>
            <person name="Mercado C."/>
            <person name="Meyer B."/>
            <person name="Montgomery K."/>
            <person name="Morgan M.B."/>
            <person name="Munidasa M."/>
            <person name="Nazareth L.V."/>
            <person name="Nelson J."/>
            <person name="Ng B.M."/>
            <person name="Nguyen N.B."/>
            <person name="Nguyen P.Q."/>
            <person name="Nguyen T."/>
            <person name="Obregon M."/>
            <person name="Okwuonu G.O."/>
            <person name="Onwere C.G."/>
            <person name="Orozco G."/>
            <person name="Parra A."/>
            <person name="Patel S."/>
            <person name="Patil S."/>
            <person name="Perez A."/>
            <person name="Perez Y."/>
            <person name="Pham C."/>
            <person name="Primus E.L."/>
            <person name="Pu L.-L."/>
            <person name="Puazo M."/>
            <person name="Qin X."/>
            <person name="Quiroz J.B."/>
            <person name="Reese J."/>
            <person name="Richards S."/>
            <person name="Rives C.M."/>
            <person name="Robberts R."/>
            <person name="Ruiz S.J."/>
            <person name="Ruiz M.J."/>
            <person name="Santibanez J."/>
            <person name="Schneider B.W."/>
            <person name="Sisson I."/>
            <person name="Smith M."/>
            <person name="Sodergren E."/>
            <person name="Song X.-Z."/>
            <person name="Song B.B."/>
            <person name="Summersgill H."/>
            <person name="Thelus R."/>
            <person name="Thornton R.D."/>
            <person name="Trejos Z.Y."/>
            <person name="Usmani K."/>
            <person name="Vattathil S."/>
            <person name="Villasana D."/>
            <person name="Walker D.L."/>
            <person name="Wang S."/>
            <person name="Wang K."/>
            <person name="White C.S."/>
            <person name="Williams A.C."/>
            <person name="Williamson J."/>
            <person name="Wilson K."/>
            <person name="Woghiren I.O."/>
            <person name="Woodworth J.R."/>
            <person name="Worley K.C."/>
            <person name="Wright R.A."/>
            <person name="Wu W."/>
            <person name="Young L."/>
            <person name="Zhang L."/>
            <person name="Zhang J."/>
            <person name="Zhu Y."/>
            <person name="Muzny D.M."/>
            <person name="Weinstock G."/>
            <person name="Gibbs R.A."/>
        </authorList>
    </citation>
    <scope>NUCLEOTIDE SEQUENCE [LARGE SCALE GENOMIC DNA]</scope>
    <source>
        <strain evidence="2">LSR1</strain>
    </source>
</reference>
<name>A0A8R2A806_ACYPI</name>
<keyword evidence="2" id="KW-1185">Reference proteome</keyword>
<sequence length="190" mass="21591">MAHDFKNQKLNKSPFFSLQCDETTDISQNSQLLFYCKFIDDKKFKEGILFSQTLKTTTKAVDVFSVLSDFLISNSLPWEKVIDICTDGAQAMTGCKNGFIQLVKEKNPNIISSHCIIHRQALACKTLPESLNSVLNLAIKIFNCVKSNALNTRIFNVLCNELQSDHQTLIYHTEVSWLSKGNMLDRIYQS</sequence>
<dbReference type="InterPro" id="IPR012337">
    <property type="entry name" value="RNaseH-like_sf"/>
</dbReference>
<evidence type="ECO:0000313" key="1">
    <source>
        <dbReference type="EnsemblMetazoa" id="XP_003247960.1"/>
    </source>
</evidence>
<reference evidence="1" key="2">
    <citation type="submission" date="2022-06" db="UniProtKB">
        <authorList>
            <consortium name="EnsemblMetazoa"/>
        </authorList>
    </citation>
    <scope>IDENTIFICATION</scope>
</reference>
<dbReference type="RefSeq" id="XP_003247960.1">
    <property type="nucleotide sequence ID" value="XM_003247912.1"/>
</dbReference>
<dbReference type="OrthoDB" id="6580598at2759"/>
<dbReference type="PANTHER" id="PTHR45913">
    <property type="entry name" value="EPM2A-INTERACTING PROTEIN 1"/>
    <property type="match status" value="1"/>
</dbReference>
<dbReference type="PANTHER" id="PTHR45913:SF19">
    <property type="entry name" value="LOW QUALITY PROTEIN: ZINC FINGER BED DOMAIN-CONTAINING PROTEIN 5-LIKE"/>
    <property type="match status" value="1"/>
</dbReference>
<dbReference type="SUPFAM" id="SSF53098">
    <property type="entry name" value="Ribonuclease H-like"/>
    <property type="match status" value="1"/>
</dbReference>
<dbReference type="KEGG" id="api:100159086"/>
<proteinExistence type="predicted"/>
<dbReference type="EnsemblMetazoa" id="XM_003247912.1">
    <property type="protein sequence ID" value="XP_003247960.1"/>
    <property type="gene ID" value="LOC100159086"/>
</dbReference>
<evidence type="ECO:0000313" key="2">
    <source>
        <dbReference type="Proteomes" id="UP000007819"/>
    </source>
</evidence>
<accession>A0A8R2A806</accession>